<name>A0A382LTQ2_9ZZZZ</name>
<dbReference type="EMBL" id="UINC01088465">
    <property type="protein sequence ID" value="SVC38707.1"/>
    <property type="molecule type" value="Genomic_DNA"/>
</dbReference>
<protein>
    <submittedName>
        <fullName evidence="1">Uncharacterized protein</fullName>
    </submittedName>
</protein>
<dbReference type="AlphaFoldDB" id="A0A382LTQ2"/>
<proteinExistence type="predicted"/>
<gene>
    <name evidence="1" type="ORF">METZ01_LOCUS291561</name>
</gene>
<reference evidence="1" key="1">
    <citation type="submission" date="2018-05" db="EMBL/GenBank/DDBJ databases">
        <authorList>
            <person name="Lanie J.A."/>
            <person name="Ng W.-L."/>
            <person name="Kazmierczak K.M."/>
            <person name="Andrzejewski T.M."/>
            <person name="Davidsen T.M."/>
            <person name="Wayne K.J."/>
            <person name="Tettelin H."/>
            <person name="Glass J.I."/>
            <person name="Rusch D."/>
            <person name="Podicherti R."/>
            <person name="Tsui H.-C.T."/>
            <person name="Winkler M.E."/>
        </authorList>
    </citation>
    <scope>NUCLEOTIDE SEQUENCE</scope>
</reference>
<accession>A0A382LTQ2</accession>
<evidence type="ECO:0000313" key="1">
    <source>
        <dbReference type="EMBL" id="SVC38707.1"/>
    </source>
</evidence>
<organism evidence="1">
    <name type="scientific">marine metagenome</name>
    <dbReference type="NCBI Taxonomy" id="408172"/>
    <lineage>
        <taxon>unclassified sequences</taxon>
        <taxon>metagenomes</taxon>
        <taxon>ecological metagenomes</taxon>
    </lineage>
</organism>
<sequence length="30" mass="3238">MGMLTKIVSMKPSTAGLKSLSLRTVLVDYP</sequence>